<keyword evidence="6" id="KW-1185">Reference proteome</keyword>
<organism evidence="5 6">
    <name type="scientific">Clostridium aromativorans</name>
    <dbReference type="NCBI Taxonomy" id="2836848"/>
    <lineage>
        <taxon>Bacteria</taxon>
        <taxon>Bacillati</taxon>
        <taxon>Bacillota</taxon>
        <taxon>Clostridia</taxon>
        <taxon>Eubacteriales</taxon>
        <taxon>Clostridiaceae</taxon>
        <taxon>Clostridium</taxon>
    </lineage>
</organism>
<reference evidence="5" key="1">
    <citation type="submission" date="2021-11" db="EMBL/GenBank/DDBJ databases">
        <authorList>
            <person name="Qingchun L."/>
            <person name="Dong Z."/>
            <person name="Zongwei Q."/>
            <person name="Jia Z."/>
            <person name="Duotao L."/>
        </authorList>
    </citation>
    <scope>NUCLEOTIDE SEQUENCE</scope>
    <source>
        <strain evidence="5">WLY-B-L2</strain>
    </source>
</reference>
<dbReference type="PROSITE" id="PS01117">
    <property type="entry name" value="HTH_MARR_1"/>
    <property type="match status" value="1"/>
</dbReference>
<evidence type="ECO:0000256" key="1">
    <source>
        <dbReference type="ARBA" id="ARBA00023015"/>
    </source>
</evidence>
<dbReference type="SMART" id="SM00347">
    <property type="entry name" value="HTH_MARR"/>
    <property type="match status" value="1"/>
</dbReference>
<proteinExistence type="predicted"/>
<keyword evidence="1" id="KW-0805">Transcription regulation</keyword>
<dbReference type="PRINTS" id="PR00598">
    <property type="entry name" value="HTHMARR"/>
</dbReference>
<dbReference type="PROSITE" id="PS50995">
    <property type="entry name" value="HTH_MARR_2"/>
    <property type="match status" value="1"/>
</dbReference>
<name>A0ABS8N300_9CLOT</name>
<dbReference type="SUPFAM" id="SSF46785">
    <property type="entry name" value="Winged helix' DNA-binding domain"/>
    <property type="match status" value="1"/>
</dbReference>
<dbReference type="Proteomes" id="UP001165422">
    <property type="component" value="Unassembled WGS sequence"/>
</dbReference>
<accession>A0ABS8N300</accession>
<keyword evidence="2" id="KW-0238">DNA-binding</keyword>
<evidence type="ECO:0000256" key="3">
    <source>
        <dbReference type="ARBA" id="ARBA00023163"/>
    </source>
</evidence>
<gene>
    <name evidence="5" type="ORF">LN736_01420</name>
</gene>
<dbReference type="PANTHER" id="PTHR33164:SF101">
    <property type="entry name" value="TRANSCRIPTIONAL REPRESSOR MPRA"/>
    <property type="match status" value="1"/>
</dbReference>
<dbReference type="InterPro" id="IPR036390">
    <property type="entry name" value="WH_DNA-bd_sf"/>
</dbReference>
<dbReference type="PANTHER" id="PTHR33164">
    <property type="entry name" value="TRANSCRIPTIONAL REGULATOR, MARR FAMILY"/>
    <property type="match status" value="1"/>
</dbReference>
<evidence type="ECO:0000313" key="6">
    <source>
        <dbReference type="Proteomes" id="UP001165422"/>
    </source>
</evidence>
<evidence type="ECO:0000313" key="5">
    <source>
        <dbReference type="EMBL" id="MCC9293534.1"/>
    </source>
</evidence>
<dbReference type="EMBL" id="JAJJPB010000001">
    <property type="protein sequence ID" value="MCC9293534.1"/>
    <property type="molecule type" value="Genomic_DNA"/>
</dbReference>
<dbReference type="RefSeq" id="WP_229980552.1">
    <property type="nucleotide sequence ID" value="NZ_JAJJPB010000001.1"/>
</dbReference>
<dbReference type="InterPro" id="IPR000835">
    <property type="entry name" value="HTH_MarR-typ"/>
</dbReference>
<dbReference type="Gene3D" id="1.10.10.10">
    <property type="entry name" value="Winged helix-like DNA-binding domain superfamily/Winged helix DNA-binding domain"/>
    <property type="match status" value="1"/>
</dbReference>
<dbReference type="InterPro" id="IPR039422">
    <property type="entry name" value="MarR/SlyA-like"/>
</dbReference>
<keyword evidence="3" id="KW-0804">Transcription</keyword>
<protein>
    <submittedName>
        <fullName evidence="5">MarR family transcriptional regulator</fullName>
    </submittedName>
</protein>
<dbReference type="InterPro" id="IPR036388">
    <property type="entry name" value="WH-like_DNA-bd_sf"/>
</dbReference>
<dbReference type="InterPro" id="IPR023187">
    <property type="entry name" value="Tscrpt_reg_MarR-type_CS"/>
</dbReference>
<sequence>MQIDDMIKNYSGEREKETRGIFASIFILQNRLQTIFDKADPFLTLKQFMLLVMIKHTTGKTTFTHLGKLSGSSRQNIKKLAASLEKKGFITIRKNPVNKRNTSIQLTEKGDSYFEEVFYFHNEKLNSLFYEYSDEEIHLFYTMITRLYAGVDSQE</sequence>
<feature type="domain" description="HTH marR-type" evidence="4">
    <location>
        <begin position="1"/>
        <end position="149"/>
    </location>
</feature>
<dbReference type="Pfam" id="PF01047">
    <property type="entry name" value="MarR"/>
    <property type="match status" value="1"/>
</dbReference>
<evidence type="ECO:0000256" key="2">
    <source>
        <dbReference type="ARBA" id="ARBA00023125"/>
    </source>
</evidence>
<evidence type="ECO:0000259" key="4">
    <source>
        <dbReference type="PROSITE" id="PS50995"/>
    </source>
</evidence>
<comment type="caution">
    <text evidence="5">The sequence shown here is derived from an EMBL/GenBank/DDBJ whole genome shotgun (WGS) entry which is preliminary data.</text>
</comment>